<organism evidence="1 2">
    <name type="scientific">Kingdonia uniflora</name>
    <dbReference type="NCBI Taxonomy" id="39325"/>
    <lineage>
        <taxon>Eukaryota</taxon>
        <taxon>Viridiplantae</taxon>
        <taxon>Streptophyta</taxon>
        <taxon>Embryophyta</taxon>
        <taxon>Tracheophyta</taxon>
        <taxon>Spermatophyta</taxon>
        <taxon>Magnoliopsida</taxon>
        <taxon>Ranunculales</taxon>
        <taxon>Circaeasteraceae</taxon>
        <taxon>Kingdonia</taxon>
    </lineage>
</organism>
<reference evidence="1 2" key="1">
    <citation type="journal article" date="2020" name="IScience">
        <title>Genome Sequencing of the Endangered Kingdonia uniflora (Circaeasteraceae, Ranunculales) Reveals Potential Mechanisms of Evolutionary Specialization.</title>
        <authorList>
            <person name="Sun Y."/>
            <person name="Deng T."/>
            <person name="Zhang A."/>
            <person name="Moore M.J."/>
            <person name="Landis J.B."/>
            <person name="Lin N."/>
            <person name="Zhang H."/>
            <person name="Zhang X."/>
            <person name="Huang J."/>
            <person name="Zhang X."/>
            <person name="Sun H."/>
            <person name="Wang H."/>
        </authorList>
    </citation>
    <scope>NUCLEOTIDE SEQUENCE [LARGE SCALE GENOMIC DNA]</scope>
    <source>
        <strain evidence="1">TB1705</strain>
        <tissue evidence="1">Leaf</tissue>
    </source>
</reference>
<keyword evidence="2" id="KW-1185">Reference proteome</keyword>
<evidence type="ECO:0000313" key="2">
    <source>
        <dbReference type="Proteomes" id="UP000541444"/>
    </source>
</evidence>
<sequence length="119" mass="13472">MKNSLADLSILHKIGVPLHPRKWVKVDSYFWELPNHGEIKINTDRAARGNPGKGSIGCNFRDSEAWVKSDSKAPVEAFHSENIPWIKEAEWAIDKRSMQQIKISATWKEANFSANALSK</sequence>
<gene>
    <name evidence="1" type="ORF">GIB67_009895</name>
</gene>
<protein>
    <submittedName>
        <fullName evidence="1">Uncharacterized protein</fullName>
    </submittedName>
</protein>
<proteinExistence type="predicted"/>
<dbReference type="OrthoDB" id="1226698at2759"/>
<comment type="caution">
    <text evidence="1">The sequence shown here is derived from an EMBL/GenBank/DDBJ whole genome shotgun (WGS) entry which is preliminary data.</text>
</comment>
<evidence type="ECO:0000313" key="1">
    <source>
        <dbReference type="EMBL" id="KAF6138701.1"/>
    </source>
</evidence>
<dbReference type="Proteomes" id="UP000541444">
    <property type="component" value="Unassembled WGS sequence"/>
</dbReference>
<dbReference type="AlphaFoldDB" id="A0A7J7L7U3"/>
<accession>A0A7J7L7U3</accession>
<dbReference type="EMBL" id="JACGCM010002558">
    <property type="protein sequence ID" value="KAF6138701.1"/>
    <property type="molecule type" value="Genomic_DNA"/>
</dbReference>
<name>A0A7J7L7U3_9MAGN</name>